<accession>A0ACC0FAV5</accession>
<name>A0ACC0FAV5_9ERIC</name>
<gene>
    <name evidence="1" type="ORF">LOK49_LG14G01191</name>
</gene>
<evidence type="ECO:0000313" key="1">
    <source>
        <dbReference type="EMBL" id="KAI7985918.1"/>
    </source>
</evidence>
<dbReference type="Proteomes" id="UP001060215">
    <property type="component" value="Chromosome 15"/>
</dbReference>
<organism evidence="1 2">
    <name type="scientific">Camellia lanceoleosa</name>
    <dbReference type="NCBI Taxonomy" id="1840588"/>
    <lineage>
        <taxon>Eukaryota</taxon>
        <taxon>Viridiplantae</taxon>
        <taxon>Streptophyta</taxon>
        <taxon>Embryophyta</taxon>
        <taxon>Tracheophyta</taxon>
        <taxon>Spermatophyta</taxon>
        <taxon>Magnoliopsida</taxon>
        <taxon>eudicotyledons</taxon>
        <taxon>Gunneridae</taxon>
        <taxon>Pentapetalae</taxon>
        <taxon>asterids</taxon>
        <taxon>Ericales</taxon>
        <taxon>Theaceae</taxon>
        <taxon>Camellia</taxon>
    </lineage>
</organism>
<comment type="caution">
    <text evidence="1">The sequence shown here is derived from an EMBL/GenBank/DDBJ whole genome shotgun (WGS) entry which is preliminary data.</text>
</comment>
<proteinExistence type="predicted"/>
<protein>
    <submittedName>
        <fullName evidence="1">Uncharacterized protein</fullName>
    </submittedName>
</protein>
<reference evidence="1 2" key="1">
    <citation type="journal article" date="2022" name="Plant J.">
        <title>Chromosome-level genome of Camellia lanceoleosa provides a valuable resource for understanding genome evolution and self-incompatibility.</title>
        <authorList>
            <person name="Gong W."/>
            <person name="Xiao S."/>
            <person name="Wang L."/>
            <person name="Liao Z."/>
            <person name="Chang Y."/>
            <person name="Mo W."/>
            <person name="Hu G."/>
            <person name="Li W."/>
            <person name="Zhao G."/>
            <person name="Zhu H."/>
            <person name="Hu X."/>
            <person name="Ji K."/>
            <person name="Xiang X."/>
            <person name="Song Q."/>
            <person name="Yuan D."/>
            <person name="Jin S."/>
            <person name="Zhang L."/>
        </authorList>
    </citation>
    <scope>NUCLEOTIDE SEQUENCE [LARGE SCALE GENOMIC DNA]</scope>
    <source>
        <strain evidence="1">SQ_2022a</strain>
    </source>
</reference>
<keyword evidence="2" id="KW-1185">Reference proteome</keyword>
<evidence type="ECO:0000313" key="2">
    <source>
        <dbReference type="Proteomes" id="UP001060215"/>
    </source>
</evidence>
<sequence>MAINKQAGEASPILDTMAMMLENISNITVIARTTIAAFFCTAQIVASIPNLSYKNKARKLNFCNDYIAFSCYFNPLSSLASDSPFSVVLVLSSVCTQASSASPESKNAADLARTLSRTISIFSSSSALFGKMGNKRSSANFSLDNKEKLVTEGQRTNSNNGMLNRIKSIYSWVYSIKSVLVLPTVDENYVKNLNKDLEVTSLRLSSRQISLLLSSIWAQSISPANMPGNYEAIAHTYSLVLLFSRGKNSSQETLVRSFQLAFSLKRISLIEGACNILLLLPCVKAALTDKTVDPFLPLVEDCKLQAVDTSSLLSKTVYGSKEDDSSASKISQK</sequence>
<dbReference type="EMBL" id="CM045772">
    <property type="protein sequence ID" value="KAI7985918.1"/>
    <property type="molecule type" value="Genomic_DNA"/>
</dbReference>